<sequence>MLLLNLLWAGAALFTSRELVRFIADEEPEPEPEFELEPDPAAQLDDGAASVVVIPGSSGPGPSENPNEDPAEAGRALVLSVGALALAGVGSLGLSVARWTSWGLALTAGLPIVRRAWRNFEQERRLDYRGLVCLQGIGALALGYPGLAALDWMIYAGAQRSLASARARARGRSEHPLIELEDHAWLVDERAEILVHVNDLRPGDRVIVKADERVPVDGHVVSGAVRVDARLLTAATHARERSVGDELLAGAWVVRGAAIVEVARSGEQTLAARLVAVNAELAPSSADSTALQVERDAQRSVRPTLAIAGFGLLSAGPIGALIGCHTNLVEVAYWTSPAHSNRTLAAAARDGIVVEDARALERLADVDVVVLDTDTILARSQLEVMQIHAHGSWRAPDVLGIAAALEGGSAGGGAGGGEDVGEDPLARALARALERLGAPTAEVQRRGDARGLGLGVTLAGQWAGQSALLGSEGMLARAGVPIPEAVTCDVAGASTRGHRALVLAVDGRCCGVIEVGSRSREPLVATLEHLRAREHPRARSLELVLVSGDSPAQAERLAVELGLRCVSASASAADKLALVLALQAAGHRVGYVGGGLSDVLALRQAEVAICPARASAKAREVAQIALDGSVIEALVHLLGLAVNYADRQRQLVDRAVLESLVAGAGLIFVGAGLSTLVGLYALSLGVSALSVLAPQVSASRGSQLPQALPAGP</sequence>
<dbReference type="Pfam" id="PF00122">
    <property type="entry name" value="E1-E2_ATPase"/>
    <property type="match status" value="1"/>
</dbReference>
<dbReference type="GO" id="GO:0016787">
    <property type="term" value="F:hydrolase activity"/>
    <property type="evidence" value="ECO:0007669"/>
    <property type="project" value="UniProtKB-KW"/>
</dbReference>
<dbReference type="Proteomes" id="UP000238823">
    <property type="component" value="Unassembled WGS sequence"/>
</dbReference>
<dbReference type="InterPro" id="IPR008250">
    <property type="entry name" value="ATPase_P-typ_transduc_dom_A_sf"/>
</dbReference>
<gene>
    <name evidence="4" type="primary">ctpD</name>
    <name evidence="4" type="ORF">ENSA7_17430</name>
</gene>
<dbReference type="InterPro" id="IPR036412">
    <property type="entry name" value="HAD-like_sf"/>
</dbReference>
<dbReference type="AlphaFoldDB" id="A0A2S9YTP4"/>
<dbReference type="SUPFAM" id="SSF56784">
    <property type="entry name" value="HAD-like"/>
    <property type="match status" value="1"/>
</dbReference>
<evidence type="ECO:0000259" key="3">
    <source>
        <dbReference type="Pfam" id="PF00122"/>
    </source>
</evidence>
<reference evidence="4 5" key="1">
    <citation type="submission" date="2018-03" db="EMBL/GenBank/DDBJ databases">
        <title>Draft Genome Sequences of the Obligatory Marine Myxobacteria Enhygromyxa salina SWB007.</title>
        <authorList>
            <person name="Poehlein A."/>
            <person name="Moghaddam J.A."/>
            <person name="Harms H."/>
            <person name="Alanjari M."/>
            <person name="Koenig G.M."/>
            <person name="Daniel R."/>
            <person name="Schaeberle T.F."/>
        </authorList>
    </citation>
    <scope>NUCLEOTIDE SEQUENCE [LARGE SCALE GENOMIC DNA]</scope>
    <source>
        <strain evidence="4 5">SWB007</strain>
    </source>
</reference>
<organism evidence="4 5">
    <name type="scientific">Enhygromyxa salina</name>
    <dbReference type="NCBI Taxonomy" id="215803"/>
    <lineage>
        <taxon>Bacteria</taxon>
        <taxon>Pseudomonadati</taxon>
        <taxon>Myxococcota</taxon>
        <taxon>Polyangia</taxon>
        <taxon>Nannocystales</taxon>
        <taxon>Nannocystaceae</taxon>
        <taxon>Enhygromyxa</taxon>
    </lineage>
</organism>
<proteinExistence type="inferred from homology"/>
<dbReference type="Gene3D" id="2.70.150.10">
    <property type="entry name" value="Calcium-transporting ATPase, cytoplasmic transduction domain A"/>
    <property type="match status" value="1"/>
</dbReference>
<dbReference type="Pfam" id="PF00702">
    <property type="entry name" value="Hydrolase"/>
    <property type="match status" value="1"/>
</dbReference>
<dbReference type="InterPro" id="IPR023214">
    <property type="entry name" value="HAD_sf"/>
</dbReference>
<feature type="transmembrane region" description="Helical" evidence="2">
    <location>
        <begin position="657"/>
        <end position="682"/>
    </location>
</feature>
<keyword evidence="2" id="KW-0812">Transmembrane</keyword>
<dbReference type="GO" id="GO:0000166">
    <property type="term" value="F:nucleotide binding"/>
    <property type="evidence" value="ECO:0007669"/>
    <property type="project" value="InterPro"/>
</dbReference>
<dbReference type="EMBL" id="PVNL01000041">
    <property type="protein sequence ID" value="PRQ08458.1"/>
    <property type="molecule type" value="Genomic_DNA"/>
</dbReference>
<comment type="caution">
    <text evidence="4">The sequence shown here is derived from an EMBL/GenBank/DDBJ whole genome shotgun (WGS) entry which is preliminary data.</text>
</comment>
<dbReference type="InterPro" id="IPR023299">
    <property type="entry name" value="ATPase_P-typ_cyto_dom_N"/>
</dbReference>
<dbReference type="RefSeq" id="WP_181233505.1">
    <property type="nucleotide sequence ID" value="NZ_PVNL01000041.1"/>
</dbReference>
<dbReference type="GO" id="GO:0022857">
    <property type="term" value="F:transmembrane transporter activity"/>
    <property type="evidence" value="ECO:0007669"/>
    <property type="project" value="TreeGrafter"/>
</dbReference>
<dbReference type="InterPro" id="IPR059000">
    <property type="entry name" value="ATPase_P-type_domA"/>
</dbReference>
<comment type="similarity">
    <text evidence="1">Belongs to the cation transport ATPase (P-type) (TC 3.A.3) family. Type IB subfamily.</text>
</comment>
<dbReference type="Gene3D" id="3.40.50.1000">
    <property type="entry name" value="HAD superfamily/HAD-like"/>
    <property type="match status" value="1"/>
</dbReference>
<keyword evidence="2" id="KW-1133">Transmembrane helix</keyword>
<dbReference type="SUPFAM" id="SSF81660">
    <property type="entry name" value="Metal cation-transporting ATPase, ATP-binding domain N"/>
    <property type="match status" value="1"/>
</dbReference>
<name>A0A2S9YTP4_9BACT</name>
<dbReference type="GO" id="GO:0016020">
    <property type="term" value="C:membrane"/>
    <property type="evidence" value="ECO:0007669"/>
    <property type="project" value="TreeGrafter"/>
</dbReference>
<evidence type="ECO:0000256" key="2">
    <source>
        <dbReference type="SAM" id="Phobius"/>
    </source>
</evidence>
<dbReference type="InterPro" id="IPR051014">
    <property type="entry name" value="Cation_Transport_ATPase_IB"/>
</dbReference>
<accession>A0A2S9YTP4</accession>
<evidence type="ECO:0000256" key="1">
    <source>
        <dbReference type="ARBA" id="ARBA00006024"/>
    </source>
</evidence>
<dbReference type="Gene3D" id="3.40.1110.10">
    <property type="entry name" value="Calcium-transporting ATPase, cytoplasmic domain N"/>
    <property type="match status" value="1"/>
</dbReference>
<dbReference type="EC" id="3.6.3.-" evidence="4"/>
<dbReference type="SUPFAM" id="SSF81653">
    <property type="entry name" value="Calcium ATPase, transduction domain A"/>
    <property type="match status" value="1"/>
</dbReference>
<protein>
    <submittedName>
        <fullName evidence="4">Putative cobalt/nickel-exporting P-type ATPase</fullName>
        <ecNumber evidence="4">3.6.3.-</ecNumber>
    </submittedName>
</protein>
<evidence type="ECO:0000313" key="5">
    <source>
        <dbReference type="Proteomes" id="UP000238823"/>
    </source>
</evidence>
<evidence type="ECO:0000313" key="4">
    <source>
        <dbReference type="EMBL" id="PRQ08458.1"/>
    </source>
</evidence>
<keyword evidence="4" id="KW-0378">Hydrolase</keyword>
<keyword evidence="2" id="KW-0472">Membrane</keyword>
<dbReference type="PANTHER" id="PTHR48085">
    <property type="entry name" value="CADMIUM/ZINC-TRANSPORTING ATPASE HMA2-RELATED"/>
    <property type="match status" value="1"/>
</dbReference>
<feature type="domain" description="P-type ATPase A" evidence="3">
    <location>
        <begin position="181"/>
        <end position="276"/>
    </location>
</feature>